<keyword evidence="1" id="KW-0812">Transmembrane</keyword>
<accession>A0A518IX37</accession>
<evidence type="ECO:0000313" key="4">
    <source>
        <dbReference type="Proteomes" id="UP000316770"/>
    </source>
</evidence>
<dbReference type="Pfam" id="PF00581">
    <property type="entry name" value="Rhodanese"/>
    <property type="match status" value="1"/>
</dbReference>
<dbReference type="InterPro" id="IPR036873">
    <property type="entry name" value="Rhodanese-like_dom_sf"/>
</dbReference>
<feature type="transmembrane region" description="Helical" evidence="1">
    <location>
        <begin position="35"/>
        <end position="53"/>
    </location>
</feature>
<dbReference type="SMART" id="SM00450">
    <property type="entry name" value="RHOD"/>
    <property type="match status" value="1"/>
</dbReference>
<dbReference type="AlphaFoldDB" id="A0A518IX37"/>
<gene>
    <name evidence="3" type="ORF">Mal33_36560</name>
</gene>
<dbReference type="EMBL" id="CP036318">
    <property type="protein sequence ID" value="QDV57643.1"/>
    <property type="molecule type" value="Genomic_DNA"/>
</dbReference>
<organism evidence="3 4">
    <name type="scientific">Rosistilla oblonga</name>
    <dbReference type="NCBI Taxonomy" id="2527990"/>
    <lineage>
        <taxon>Bacteria</taxon>
        <taxon>Pseudomonadati</taxon>
        <taxon>Planctomycetota</taxon>
        <taxon>Planctomycetia</taxon>
        <taxon>Pirellulales</taxon>
        <taxon>Pirellulaceae</taxon>
        <taxon>Rosistilla</taxon>
    </lineage>
</organism>
<feature type="domain" description="Rhodanese" evidence="2">
    <location>
        <begin position="97"/>
        <end position="181"/>
    </location>
</feature>
<name>A0A518IX37_9BACT</name>
<evidence type="ECO:0000313" key="3">
    <source>
        <dbReference type="EMBL" id="QDV57643.1"/>
    </source>
</evidence>
<dbReference type="InterPro" id="IPR001763">
    <property type="entry name" value="Rhodanese-like_dom"/>
</dbReference>
<keyword evidence="1" id="KW-0472">Membrane</keyword>
<dbReference type="Proteomes" id="UP000316770">
    <property type="component" value="Chromosome"/>
</dbReference>
<evidence type="ECO:0000259" key="2">
    <source>
        <dbReference type="PROSITE" id="PS50206"/>
    </source>
</evidence>
<keyword evidence="1" id="KW-1133">Transmembrane helix</keyword>
<sequence length="208" mass="22574">MVGRESVANDLTVHAIVTFNSVTPTRRKILMYRNFMPLLIASLMLLAFVAQPAPAQLGSLFGFGPKVPTISTADLNKQLASQRDAEAKAQAAGTTAPVPDFVVVDVRSDAEVNVSVIPGAITKAEFEKNQQQYQGRTVIAYCTVGGRSGKYAAQLAKDGVDVKNYKGSILKWVDAKLPLVTLEGQPTNRVHTYSDRYSVPAEYEQVTK</sequence>
<proteinExistence type="predicted"/>
<dbReference type="SUPFAM" id="SSF52821">
    <property type="entry name" value="Rhodanese/Cell cycle control phosphatase"/>
    <property type="match status" value="1"/>
</dbReference>
<keyword evidence="4" id="KW-1185">Reference proteome</keyword>
<reference evidence="3 4" key="1">
    <citation type="submission" date="2019-02" db="EMBL/GenBank/DDBJ databases">
        <title>Deep-cultivation of Planctomycetes and their phenomic and genomic characterization uncovers novel biology.</title>
        <authorList>
            <person name="Wiegand S."/>
            <person name="Jogler M."/>
            <person name="Boedeker C."/>
            <person name="Pinto D."/>
            <person name="Vollmers J."/>
            <person name="Rivas-Marin E."/>
            <person name="Kohn T."/>
            <person name="Peeters S.H."/>
            <person name="Heuer A."/>
            <person name="Rast P."/>
            <person name="Oberbeckmann S."/>
            <person name="Bunk B."/>
            <person name="Jeske O."/>
            <person name="Meyerdierks A."/>
            <person name="Storesund J.E."/>
            <person name="Kallscheuer N."/>
            <person name="Luecker S."/>
            <person name="Lage O.M."/>
            <person name="Pohl T."/>
            <person name="Merkel B.J."/>
            <person name="Hornburger P."/>
            <person name="Mueller R.-W."/>
            <person name="Bruemmer F."/>
            <person name="Labrenz M."/>
            <person name="Spormann A.M."/>
            <person name="Op den Camp H."/>
            <person name="Overmann J."/>
            <person name="Amann R."/>
            <person name="Jetten M.S.M."/>
            <person name="Mascher T."/>
            <person name="Medema M.H."/>
            <person name="Devos D.P."/>
            <person name="Kaster A.-K."/>
            <person name="Ovreas L."/>
            <person name="Rohde M."/>
            <person name="Galperin M.Y."/>
            <person name="Jogler C."/>
        </authorList>
    </citation>
    <scope>NUCLEOTIDE SEQUENCE [LARGE SCALE GENOMIC DNA]</scope>
    <source>
        <strain evidence="3 4">Mal33</strain>
    </source>
</reference>
<dbReference type="CDD" id="cd00158">
    <property type="entry name" value="RHOD"/>
    <property type="match status" value="1"/>
</dbReference>
<dbReference type="PROSITE" id="PS50206">
    <property type="entry name" value="RHODANESE_3"/>
    <property type="match status" value="1"/>
</dbReference>
<dbReference type="Gene3D" id="3.40.250.10">
    <property type="entry name" value="Rhodanese-like domain"/>
    <property type="match status" value="1"/>
</dbReference>
<evidence type="ECO:0000256" key="1">
    <source>
        <dbReference type="SAM" id="Phobius"/>
    </source>
</evidence>
<protein>
    <recommendedName>
        <fullName evidence="2">Rhodanese domain-containing protein</fullName>
    </recommendedName>
</protein>